<evidence type="ECO:0000313" key="4">
    <source>
        <dbReference type="Proteomes" id="UP000198744"/>
    </source>
</evidence>
<protein>
    <recommendedName>
        <fullName evidence="1">diguanylate cyclase</fullName>
        <ecNumber evidence="1">2.7.7.65</ecNumber>
    </recommendedName>
</protein>
<reference evidence="3 4" key="1">
    <citation type="submission" date="2016-10" db="EMBL/GenBank/DDBJ databases">
        <authorList>
            <person name="de Groot N.N."/>
        </authorList>
    </citation>
    <scope>NUCLEOTIDE SEQUENCE [LARGE SCALE GENOMIC DNA]</scope>
    <source>
        <strain evidence="3 4">DSM 8423</strain>
    </source>
</reference>
<dbReference type="GO" id="GO:1902201">
    <property type="term" value="P:negative regulation of bacterial-type flagellum-dependent cell motility"/>
    <property type="evidence" value="ECO:0007669"/>
    <property type="project" value="TreeGrafter"/>
</dbReference>
<evidence type="ECO:0000259" key="2">
    <source>
        <dbReference type="PROSITE" id="PS50887"/>
    </source>
</evidence>
<dbReference type="NCBIfam" id="TIGR00254">
    <property type="entry name" value="GGDEF"/>
    <property type="match status" value="1"/>
</dbReference>
<dbReference type="InterPro" id="IPR011006">
    <property type="entry name" value="CheY-like_superfamily"/>
</dbReference>
<dbReference type="Gene3D" id="3.30.70.270">
    <property type="match status" value="1"/>
</dbReference>
<dbReference type="PANTHER" id="PTHR45138">
    <property type="entry name" value="REGULATORY COMPONENTS OF SENSORY TRANSDUCTION SYSTEM"/>
    <property type="match status" value="1"/>
</dbReference>
<dbReference type="RefSeq" id="WP_093884532.1">
    <property type="nucleotide sequence ID" value="NZ_FOBS01000031.1"/>
</dbReference>
<dbReference type="AlphaFoldDB" id="A0A1H8A8S9"/>
<evidence type="ECO:0000256" key="1">
    <source>
        <dbReference type="ARBA" id="ARBA00012528"/>
    </source>
</evidence>
<keyword evidence="4" id="KW-1185">Reference proteome</keyword>
<evidence type="ECO:0000313" key="3">
    <source>
        <dbReference type="EMBL" id="SEM66314.1"/>
    </source>
</evidence>
<dbReference type="SUPFAM" id="SSF52172">
    <property type="entry name" value="CheY-like"/>
    <property type="match status" value="1"/>
</dbReference>
<dbReference type="EC" id="2.7.7.65" evidence="1"/>
<dbReference type="GO" id="GO:0052621">
    <property type="term" value="F:diguanylate cyclase activity"/>
    <property type="evidence" value="ECO:0007669"/>
    <property type="project" value="UniProtKB-EC"/>
</dbReference>
<proteinExistence type="predicted"/>
<accession>A0A1H8A8S9</accession>
<dbReference type="PROSITE" id="PS50887">
    <property type="entry name" value="GGDEF"/>
    <property type="match status" value="1"/>
</dbReference>
<dbReference type="GO" id="GO:0005886">
    <property type="term" value="C:plasma membrane"/>
    <property type="evidence" value="ECO:0007669"/>
    <property type="project" value="TreeGrafter"/>
</dbReference>
<dbReference type="OrthoDB" id="9777298at2"/>
<dbReference type="SUPFAM" id="SSF55073">
    <property type="entry name" value="Nucleotide cyclase"/>
    <property type="match status" value="1"/>
</dbReference>
<dbReference type="PANTHER" id="PTHR45138:SF25">
    <property type="entry name" value="GGDEF DOMAIN PROTEIN"/>
    <property type="match status" value="1"/>
</dbReference>
<dbReference type="EMBL" id="FOBS01000031">
    <property type="protein sequence ID" value="SEM66314.1"/>
    <property type="molecule type" value="Genomic_DNA"/>
</dbReference>
<dbReference type="STRING" id="43775.SAMN04489760_13131"/>
<organism evidence="3 4">
    <name type="scientific">Syntrophus gentianae</name>
    <dbReference type="NCBI Taxonomy" id="43775"/>
    <lineage>
        <taxon>Bacteria</taxon>
        <taxon>Pseudomonadati</taxon>
        <taxon>Thermodesulfobacteriota</taxon>
        <taxon>Syntrophia</taxon>
        <taxon>Syntrophales</taxon>
        <taxon>Syntrophaceae</taxon>
        <taxon>Syntrophus</taxon>
    </lineage>
</organism>
<dbReference type="Pfam" id="PF00990">
    <property type="entry name" value="GGDEF"/>
    <property type="match status" value="1"/>
</dbReference>
<name>A0A1H8A8S9_9BACT</name>
<dbReference type="Proteomes" id="UP000198744">
    <property type="component" value="Unassembled WGS sequence"/>
</dbReference>
<dbReference type="SMART" id="SM00267">
    <property type="entry name" value="GGDEF"/>
    <property type="match status" value="1"/>
</dbReference>
<dbReference type="InterPro" id="IPR000160">
    <property type="entry name" value="GGDEF_dom"/>
</dbReference>
<sequence length="327" mass="36981">MVNRKTIVIIGRNPVMVSLLEQKLRASHSIATFNRIQQALDFLYTNLPDLVIIEWQKEDDATADALRTFKAEPLFSQLPFLAILDEPGSAVNWDILPVEDYLRRTDLEAEAINRVELCLLRSERLIEINPLTRLPGNISINREVQARLDRDGEFDLAYADLDQFKPFNDKYGFSRGDEVLRVMGRLILSIVQSRQPQGSYIGHIGGDDFIFLMDVGLAESASEAIIEAFDQIIPTFYDAEDRGRGYIESIDRQGKTRHFPLMTVSIGGVTHRRSRRLSHYGELTEAVSQMKKYAKSFPGSCFRSDKRSAVPADYPATLSSIPSHEIG</sequence>
<dbReference type="InterPro" id="IPR043128">
    <property type="entry name" value="Rev_trsase/Diguanyl_cyclase"/>
</dbReference>
<dbReference type="GO" id="GO:0043709">
    <property type="term" value="P:cell adhesion involved in single-species biofilm formation"/>
    <property type="evidence" value="ECO:0007669"/>
    <property type="project" value="TreeGrafter"/>
</dbReference>
<feature type="domain" description="GGDEF" evidence="2">
    <location>
        <begin position="152"/>
        <end position="307"/>
    </location>
</feature>
<dbReference type="InterPro" id="IPR050469">
    <property type="entry name" value="Diguanylate_Cyclase"/>
</dbReference>
<dbReference type="Gene3D" id="3.40.50.2300">
    <property type="match status" value="1"/>
</dbReference>
<dbReference type="InterPro" id="IPR029787">
    <property type="entry name" value="Nucleotide_cyclase"/>
</dbReference>
<gene>
    <name evidence="3" type="ORF">SAMN04489760_13131</name>
</gene>